<gene>
    <name evidence="2" type="ORF">EVJ58_g9638</name>
</gene>
<evidence type="ECO:0000313" key="2">
    <source>
        <dbReference type="EMBL" id="TFY53104.1"/>
    </source>
</evidence>
<protein>
    <submittedName>
        <fullName evidence="2">Uncharacterized protein</fullName>
    </submittedName>
</protein>
<feature type="region of interest" description="Disordered" evidence="1">
    <location>
        <begin position="198"/>
        <end position="227"/>
    </location>
</feature>
<proteinExistence type="predicted"/>
<comment type="caution">
    <text evidence="2">The sequence shown here is derived from an EMBL/GenBank/DDBJ whole genome shotgun (WGS) entry which is preliminary data.</text>
</comment>
<dbReference type="Proteomes" id="UP000298390">
    <property type="component" value="Unassembled WGS sequence"/>
</dbReference>
<feature type="region of interest" description="Disordered" evidence="1">
    <location>
        <begin position="1"/>
        <end position="22"/>
    </location>
</feature>
<evidence type="ECO:0000313" key="3">
    <source>
        <dbReference type="Proteomes" id="UP000298390"/>
    </source>
</evidence>
<feature type="compositionally biased region" description="Basic and acidic residues" evidence="1">
    <location>
        <begin position="218"/>
        <end position="227"/>
    </location>
</feature>
<feature type="compositionally biased region" description="Polar residues" evidence="1">
    <location>
        <begin position="1"/>
        <end position="12"/>
    </location>
</feature>
<dbReference type="EMBL" id="SEKV01000871">
    <property type="protein sequence ID" value="TFY53104.1"/>
    <property type="molecule type" value="Genomic_DNA"/>
</dbReference>
<name>A0A4Y9XS11_9APHY</name>
<accession>A0A4Y9XS11</accession>
<organism evidence="2 3">
    <name type="scientific">Rhodofomes roseus</name>
    <dbReference type="NCBI Taxonomy" id="34475"/>
    <lineage>
        <taxon>Eukaryota</taxon>
        <taxon>Fungi</taxon>
        <taxon>Dikarya</taxon>
        <taxon>Basidiomycota</taxon>
        <taxon>Agaricomycotina</taxon>
        <taxon>Agaricomycetes</taxon>
        <taxon>Polyporales</taxon>
        <taxon>Rhodofomes</taxon>
    </lineage>
</organism>
<evidence type="ECO:0000256" key="1">
    <source>
        <dbReference type="SAM" id="MobiDB-lite"/>
    </source>
</evidence>
<reference evidence="2 3" key="1">
    <citation type="submission" date="2019-01" db="EMBL/GenBank/DDBJ databases">
        <title>Genome sequencing of the rare red list fungi Fomitopsis rosea.</title>
        <authorList>
            <person name="Buettner E."/>
            <person name="Kellner H."/>
        </authorList>
    </citation>
    <scope>NUCLEOTIDE SEQUENCE [LARGE SCALE GENOMIC DNA]</scope>
    <source>
        <strain evidence="2 3">DSM 105464</strain>
    </source>
</reference>
<sequence>MTTPQRPPNNDTDVLHTDNDPDADLTPSQWRVVHSAFLAENGPPPRQKRIVVTEVLVETVAERHEGERWVTWVANREPSRPIAIGHMLSITKNDGTIGQGKVARYEKFTRHWVTLYLTRGREGLRVRVPLSWTHLSALEGYAYILLYHALSPSPAPYGLQDNLLYLSDQDQIPYELVTTPGGTVRLLIKSLFRQQKPEQSREAVDPNEMMTKEMILPEEAKKERTFS</sequence>
<dbReference type="AlphaFoldDB" id="A0A4Y9XS11"/>